<keyword evidence="10" id="KW-1185">Reference proteome</keyword>
<dbReference type="InterPro" id="IPR050545">
    <property type="entry name" value="Mycobact_MmpL"/>
</dbReference>
<evidence type="ECO:0000256" key="2">
    <source>
        <dbReference type="ARBA" id="ARBA00022475"/>
    </source>
</evidence>
<dbReference type="RefSeq" id="WP_156991250.1">
    <property type="nucleotide sequence ID" value="NZ_CP060286.1"/>
</dbReference>
<evidence type="ECO:0000313" key="10">
    <source>
        <dbReference type="Proteomes" id="UP000469440"/>
    </source>
</evidence>
<dbReference type="Pfam" id="PF03176">
    <property type="entry name" value="MMPL"/>
    <property type="match status" value="2"/>
</dbReference>
<evidence type="ECO:0000256" key="3">
    <source>
        <dbReference type="ARBA" id="ARBA00022692"/>
    </source>
</evidence>
<keyword evidence="3 6" id="KW-0812">Transmembrane</keyword>
<dbReference type="SUPFAM" id="SSF82866">
    <property type="entry name" value="Multidrug efflux transporter AcrB transmembrane domain"/>
    <property type="match status" value="2"/>
</dbReference>
<accession>A0A6N8I4P1</accession>
<sequence length="690" mass="76064">MLSRFAKILTRHPTIVTGIAILLLIPCALGFIKTKVNYDILSYLPKNLDSVKGEDVLEDTFHDAATSMLVIDGMSSKDISDLKEKIKEVPGVNNCVWVDDVADLSVPEEMLPDTVKDLFYSDSADSTMMLITYNGSTSSEETFDAIGKIKSLLNKQCFLSGFSAMQRDMKNLLEGEMPYYVLLAGGLCLVAMTFCLESWLLPIVFLLGIGFAILYNMGTNIFLGEISYITRAIAAILQLGVTMDYSIFLINRYDEEKPKFEDRRDAMASAIQSTFLSLAGSSLTTVAGFLALCFMSLALGKDIGIVMMKGVVLGVFCTVTVLPSLILLFDKPIHKYTHRILIPPFDRGSNFILRHRVIFVAAALLLIGPTFYMQSHTQVYYNIDKTLPATTDSVVATDKLKQDFNMATTHFIILDDNLPSYQTKDMIDEIKKLNGIETVLSYDDLVGPAVPSDFIPDSVKEICKKDGRQIVMVNSQYQAAENEENEQIAQITKITKKYDPTSQVTGEGALTKDLVEIANHDFTVTSYISIILMLIIVAAVFRSIAVPIILVAVIELAIFLNLSIPYLTGNVISFISPIVINCVQLGATVDYSILMTTRFQEELKSGKNRLDAIKIASSSSFRSIITSALVFFCATTGVSIISKMGIIQNICAMLARGAIISAAVIILVLPAVLYVTEPVIEKLSYHFHTK</sequence>
<feature type="domain" description="Membrane transport protein MMPL" evidence="7">
    <location>
        <begin position="45"/>
        <end position="329"/>
    </location>
</feature>
<evidence type="ECO:0000313" key="11">
    <source>
        <dbReference type="Proteomes" id="UP000515909"/>
    </source>
</evidence>
<dbReference type="PANTHER" id="PTHR33406">
    <property type="entry name" value="MEMBRANE PROTEIN MJ1562-RELATED"/>
    <property type="match status" value="1"/>
</dbReference>
<accession>A0A7G8T699</accession>
<feature type="transmembrane region" description="Helical" evidence="6">
    <location>
        <begin position="522"/>
        <end position="541"/>
    </location>
</feature>
<proteinExistence type="predicted"/>
<reference evidence="8 10" key="1">
    <citation type="submission" date="2019-09" db="EMBL/GenBank/DDBJ databases">
        <title>Genome sequence of Clostridium sp. EA1.</title>
        <authorList>
            <person name="Poehlein A."/>
            <person name="Bengelsdorf F.R."/>
            <person name="Daniel R."/>
        </authorList>
    </citation>
    <scope>NUCLEOTIDE SEQUENCE [LARGE SCALE GENOMIC DNA]</scope>
    <source>
        <strain evidence="8 10">EA1</strain>
    </source>
</reference>
<dbReference type="Proteomes" id="UP000469440">
    <property type="component" value="Unassembled WGS sequence"/>
</dbReference>
<evidence type="ECO:0000259" key="7">
    <source>
        <dbReference type="Pfam" id="PF03176"/>
    </source>
</evidence>
<dbReference type="OrthoDB" id="9782006at2"/>
<feature type="domain" description="Membrane transport protein MMPL" evidence="7">
    <location>
        <begin position="387"/>
        <end position="675"/>
    </location>
</feature>
<dbReference type="GO" id="GO:0005886">
    <property type="term" value="C:plasma membrane"/>
    <property type="evidence" value="ECO:0007669"/>
    <property type="project" value="UniProtKB-SubCell"/>
</dbReference>
<reference evidence="9 11" key="2">
    <citation type="submission" date="2020-08" db="EMBL/GenBank/DDBJ databases">
        <title>The isolate Caproiciproducens sp. 7D4C2 produces n-caproate at mildly acidic conditions from hexoses: genome and rBOX comparison with related strains and chain-elongating bacteria.</title>
        <authorList>
            <person name="Esquivel-Elizondo S."/>
            <person name="Bagci C."/>
            <person name="Temovska M."/>
            <person name="Jeon B.S."/>
            <person name="Bessarab I."/>
            <person name="Williams R.B.H."/>
            <person name="Huson D.H."/>
            <person name="Angenent L.T."/>
        </authorList>
    </citation>
    <scope>NUCLEOTIDE SEQUENCE [LARGE SCALE GENOMIC DNA]</scope>
    <source>
        <strain evidence="9 11">7D4C2</strain>
    </source>
</reference>
<dbReference type="Gene3D" id="1.20.1640.10">
    <property type="entry name" value="Multidrug efflux transporter AcrB transmembrane domain"/>
    <property type="match status" value="2"/>
</dbReference>
<dbReference type="Proteomes" id="UP000515909">
    <property type="component" value="Chromosome"/>
</dbReference>
<evidence type="ECO:0000256" key="6">
    <source>
        <dbReference type="SAM" id="Phobius"/>
    </source>
</evidence>
<dbReference type="EMBL" id="CP060286">
    <property type="protein sequence ID" value="QNK39140.1"/>
    <property type="molecule type" value="Genomic_DNA"/>
</dbReference>
<feature type="transmembrane region" description="Helical" evidence="6">
    <location>
        <begin position="653"/>
        <end position="675"/>
    </location>
</feature>
<feature type="transmembrane region" description="Helical" evidence="6">
    <location>
        <begin position="177"/>
        <end position="196"/>
    </location>
</feature>
<comment type="subcellular location">
    <subcellularLocation>
        <location evidence="1">Cell membrane</location>
        <topology evidence="1">Multi-pass membrane protein</topology>
    </subcellularLocation>
</comment>
<keyword evidence="2" id="KW-1003">Cell membrane</keyword>
<dbReference type="EMBL" id="VWXL01000100">
    <property type="protein sequence ID" value="MVB12570.1"/>
    <property type="molecule type" value="Genomic_DNA"/>
</dbReference>
<dbReference type="KEGG" id="cfem:HCR03_10110"/>
<keyword evidence="5 6" id="KW-0472">Membrane</keyword>
<dbReference type="PANTHER" id="PTHR33406:SF13">
    <property type="entry name" value="MEMBRANE PROTEIN YDFJ"/>
    <property type="match status" value="1"/>
</dbReference>
<feature type="transmembrane region" description="Helical" evidence="6">
    <location>
        <begin position="274"/>
        <end position="299"/>
    </location>
</feature>
<evidence type="ECO:0000313" key="9">
    <source>
        <dbReference type="EMBL" id="QNK39140.1"/>
    </source>
</evidence>
<evidence type="ECO:0000256" key="1">
    <source>
        <dbReference type="ARBA" id="ARBA00004651"/>
    </source>
</evidence>
<keyword evidence="4 6" id="KW-1133">Transmembrane helix</keyword>
<feature type="transmembrane region" description="Helical" evidence="6">
    <location>
        <begin position="351"/>
        <end position="372"/>
    </location>
</feature>
<protein>
    <submittedName>
        <fullName evidence="8">MMPL family protein</fullName>
    </submittedName>
    <submittedName>
        <fullName evidence="9">MMPL family transporter</fullName>
    </submittedName>
</protein>
<evidence type="ECO:0000256" key="5">
    <source>
        <dbReference type="ARBA" id="ARBA00023136"/>
    </source>
</evidence>
<gene>
    <name evidence="8" type="ORF">CAFE_33110</name>
    <name evidence="9" type="ORF">HCR03_10110</name>
</gene>
<feature type="transmembrane region" description="Helical" evidence="6">
    <location>
        <begin position="229"/>
        <end position="253"/>
    </location>
</feature>
<evidence type="ECO:0000313" key="8">
    <source>
        <dbReference type="EMBL" id="MVB12570.1"/>
    </source>
</evidence>
<evidence type="ECO:0000256" key="4">
    <source>
        <dbReference type="ARBA" id="ARBA00022989"/>
    </source>
</evidence>
<feature type="transmembrane region" description="Helical" evidence="6">
    <location>
        <begin position="620"/>
        <end position="641"/>
    </location>
</feature>
<dbReference type="InterPro" id="IPR004869">
    <property type="entry name" value="MMPL_dom"/>
</dbReference>
<dbReference type="AlphaFoldDB" id="A0A6N8I4P1"/>
<organism evidence="8 10">
    <name type="scientific">Caproicibacter fermentans</name>
    <dbReference type="NCBI Taxonomy" id="2576756"/>
    <lineage>
        <taxon>Bacteria</taxon>
        <taxon>Bacillati</taxon>
        <taxon>Bacillota</taxon>
        <taxon>Clostridia</taxon>
        <taxon>Eubacteriales</taxon>
        <taxon>Acutalibacteraceae</taxon>
        <taxon>Caproicibacter</taxon>
    </lineage>
</organism>
<feature type="transmembrane region" description="Helical" evidence="6">
    <location>
        <begin position="311"/>
        <end position="330"/>
    </location>
</feature>
<name>A0A6N8I4P1_9FIRM</name>